<dbReference type="EMBL" id="MN586020">
    <property type="protein sequence ID" value="QGJ92719.1"/>
    <property type="molecule type" value="Genomic_DNA"/>
</dbReference>
<reference evidence="1 2" key="1">
    <citation type="submission" date="2019-10" db="EMBL/GenBank/DDBJ databases">
        <authorList>
            <person name="Abad L.A."/>
            <person name="AUll H.A."/>
            <person name="Garlena R.A."/>
            <person name="Russell D.A."/>
            <person name="Pope W.H."/>
            <person name="Jacobs-Sera D."/>
            <person name="Hatfull G.F."/>
        </authorList>
    </citation>
    <scope>NUCLEOTIDE SEQUENCE [LARGE SCALE GENOMIC DNA]</scope>
</reference>
<dbReference type="KEGG" id="vg:80005006"/>
<name>A0A649VKY5_9CAUD</name>
<evidence type="ECO:0000313" key="2">
    <source>
        <dbReference type="Proteomes" id="UP000425388"/>
    </source>
</evidence>
<gene>
    <name evidence="1" type="primary">49</name>
    <name evidence="1" type="ORF">PBI_MEGAN_49</name>
</gene>
<sequence length="130" mass="14311">MSDSLERGRVLNPVEVEQAIREAAATLTEGVAVVTARLDVYRQAQRAYDIAYSNAYMHAERGDGGRPSIEDRKHLATLATAQEREAMDTAEVSWKYAERRAKAAELTLSAFQTISKSVNAMYSAAGHGEY</sequence>
<organism evidence="1 2">
    <name type="scientific">Microbacterium phage Megan</name>
    <dbReference type="NCBI Taxonomy" id="2656551"/>
    <lineage>
        <taxon>Viruses</taxon>
        <taxon>Duplodnaviria</taxon>
        <taxon>Heunggongvirae</taxon>
        <taxon>Uroviricota</taxon>
        <taxon>Caudoviricetes</taxon>
        <taxon>Hodgkinviridae</taxon>
        <taxon>Meganvirus</taxon>
        <taxon>Meganvirus megan</taxon>
    </lineage>
</organism>
<evidence type="ECO:0000313" key="1">
    <source>
        <dbReference type="EMBL" id="QGJ92719.1"/>
    </source>
</evidence>
<dbReference type="GeneID" id="80005006"/>
<dbReference type="RefSeq" id="YP_010751340.1">
    <property type="nucleotide sequence ID" value="NC_073368.1"/>
</dbReference>
<dbReference type="Proteomes" id="UP000425388">
    <property type="component" value="Segment"/>
</dbReference>
<keyword evidence="2" id="KW-1185">Reference proteome</keyword>
<accession>A0A649VKY5</accession>
<protein>
    <submittedName>
        <fullName evidence="1">Uncharacterized protein</fullName>
    </submittedName>
</protein>
<proteinExistence type="predicted"/>